<dbReference type="GO" id="GO:0007099">
    <property type="term" value="P:centriole replication"/>
    <property type="evidence" value="ECO:0007669"/>
    <property type="project" value="InterPro"/>
</dbReference>
<feature type="compositionally biased region" description="Basic and acidic residues" evidence="1">
    <location>
        <begin position="1278"/>
        <end position="1292"/>
    </location>
</feature>
<feature type="region of interest" description="Disordered" evidence="1">
    <location>
        <begin position="915"/>
        <end position="936"/>
    </location>
</feature>
<dbReference type="GO" id="GO:1903723">
    <property type="term" value="P:negative regulation of centriole elongation"/>
    <property type="evidence" value="ECO:0007669"/>
    <property type="project" value="TreeGrafter"/>
</dbReference>
<feature type="region of interest" description="Disordered" evidence="1">
    <location>
        <begin position="956"/>
        <end position="1049"/>
    </location>
</feature>
<gene>
    <name evidence="2" type="ORF">GSLYS_00015377001</name>
</gene>
<feature type="region of interest" description="Disordered" evidence="1">
    <location>
        <begin position="432"/>
        <end position="491"/>
    </location>
</feature>
<reference evidence="2 3" key="1">
    <citation type="submission" date="2024-04" db="EMBL/GenBank/DDBJ databases">
        <authorList>
            <consortium name="Genoscope - CEA"/>
            <person name="William W."/>
        </authorList>
    </citation>
    <scope>NUCLEOTIDE SEQUENCE [LARGE SCALE GENOMIC DNA]</scope>
</reference>
<comment type="caution">
    <text evidence="2">The sequence shown here is derived from an EMBL/GenBank/DDBJ whole genome shotgun (WGS) entry which is preliminary data.</text>
</comment>
<dbReference type="GO" id="GO:0005814">
    <property type="term" value="C:centriole"/>
    <property type="evidence" value="ECO:0007669"/>
    <property type="project" value="InterPro"/>
</dbReference>
<feature type="compositionally biased region" description="Polar residues" evidence="1">
    <location>
        <begin position="594"/>
        <end position="615"/>
    </location>
</feature>
<accession>A0AAV2I520</accession>
<dbReference type="GO" id="GO:0032053">
    <property type="term" value="P:ciliary basal body organization"/>
    <property type="evidence" value="ECO:0007669"/>
    <property type="project" value="TreeGrafter"/>
</dbReference>
<feature type="compositionally biased region" description="Low complexity" evidence="1">
    <location>
        <begin position="759"/>
        <end position="776"/>
    </location>
</feature>
<dbReference type="EMBL" id="CAXITT010000451">
    <property type="protein sequence ID" value="CAL1541771.1"/>
    <property type="molecule type" value="Genomic_DNA"/>
</dbReference>
<protein>
    <recommendedName>
        <fullName evidence="4">Centriolar coiled-coil protein of 110 kDa</fullName>
    </recommendedName>
</protein>
<organism evidence="2 3">
    <name type="scientific">Lymnaea stagnalis</name>
    <name type="common">Great pond snail</name>
    <name type="synonym">Helix stagnalis</name>
    <dbReference type="NCBI Taxonomy" id="6523"/>
    <lineage>
        <taxon>Eukaryota</taxon>
        <taxon>Metazoa</taxon>
        <taxon>Spiralia</taxon>
        <taxon>Lophotrochozoa</taxon>
        <taxon>Mollusca</taxon>
        <taxon>Gastropoda</taxon>
        <taxon>Heterobranchia</taxon>
        <taxon>Euthyneura</taxon>
        <taxon>Panpulmonata</taxon>
        <taxon>Hygrophila</taxon>
        <taxon>Lymnaeoidea</taxon>
        <taxon>Lymnaeidae</taxon>
        <taxon>Lymnaea</taxon>
    </lineage>
</organism>
<feature type="compositionally biased region" description="Low complexity" evidence="1">
    <location>
        <begin position="336"/>
        <end position="348"/>
    </location>
</feature>
<dbReference type="PANTHER" id="PTHR13594:SF1">
    <property type="entry name" value="CENTRIOLAR COILED-COIL PROTEIN OF 110 KDA"/>
    <property type="match status" value="1"/>
</dbReference>
<feature type="compositionally biased region" description="Basic residues" evidence="1">
    <location>
        <begin position="479"/>
        <end position="490"/>
    </location>
</feature>
<feature type="region of interest" description="Disordered" evidence="1">
    <location>
        <begin position="284"/>
        <end position="352"/>
    </location>
</feature>
<evidence type="ECO:0000313" key="3">
    <source>
        <dbReference type="Proteomes" id="UP001497497"/>
    </source>
</evidence>
<feature type="compositionally biased region" description="Polar residues" evidence="1">
    <location>
        <begin position="296"/>
        <end position="335"/>
    </location>
</feature>
<dbReference type="Proteomes" id="UP001497497">
    <property type="component" value="Unassembled WGS sequence"/>
</dbReference>
<feature type="region of interest" description="Disordered" evidence="1">
    <location>
        <begin position="1323"/>
        <end position="1354"/>
    </location>
</feature>
<keyword evidence="3" id="KW-1185">Reference proteome</keyword>
<name>A0AAV2I520_LYMST</name>
<evidence type="ECO:0000256" key="1">
    <source>
        <dbReference type="SAM" id="MobiDB-lite"/>
    </source>
</evidence>
<feature type="region of interest" description="Disordered" evidence="1">
    <location>
        <begin position="1206"/>
        <end position="1248"/>
    </location>
</feature>
<feature type="region of interest" description="Disordered" evidence="1">
    <location>
        <begin position="719"/>
        <end position="781"/>
    </location>
</feature>
<dbReference type="Pfam" id="PF16025">
    <property type="entry name" value="CaM_bind"/>
    <property type="match status" value="1"/>
</dbReference>
<feature type="compositionally biased region" description="Polar residues" evidence="1">
    <location>
        <begin position="1217"/>
        <end position="1245"/>
    </location>
</feature>
<evidence type="ECO:0000313" key="2">
    <source>
        <dbReference type="EMBL" id="CAL1541771.1"/>
    </source>
</evidence>
<feature type="compositionally biased region" description="Basic and acidic residues" evidence="1">
    <location>
        <begin position="660"/>
        <end position="669"/>
    </location>
</feature>
<feature type="compositionally biased region" description="Basic and acidic residues" evidence="1">
    <location>
        <begin position="993"/>
        <end position="1008"/>
    </location>
</feature>
<sequence length="1354" mass="148645">MGEQQEEILTAQQSLGVSLTLLKVQFGSPAGMGQLIKYFESQSRRLDRQTVRLQPASFNSEFESLIKFSGVPILPPAITSSRRDELFQYKKDAVLLEKRKSARQRRQHLLPKGDSHAVQMLGNLPESGIRPTARQLNFELGGRDGNLGSNIFQEKLGATDSLSTFATAETGMVSDDFGLQTMDSVGSDFMTLDEGSIPKLFNGLVLSSFKEQKISYDLDRLSKALNVQELTSTSGSDLSDSLTNTQVLNAEDVQRAHHLAKKFLAQSGADTGDGQSASFFHESQDTVVEVSPEPGDNSNTSGYVDNTVSSNMEHTHNSPSSSPGYGSANTSATTDSQRSSRSSPKSSKGGVHFSSFVTEYNTNSSQVFERPTMLKKKLVHEHIHINTDGGFEGGTVVPIIGKPGETRVKHVSSHKVTDVTGASDMLTRVSLHQDSDSSPNTPPFHTASSIPFQHYGKSDAHGSDKENDRMGLGHDTSQGHKKSEHWHRERRHCDENPEHLGTQQLKTIGLDSYNIIPDSRVRITSQIKGSSSVACQGINTTALQPSVVGSVPGARDAPCFPDAAGAGHVTSSSESLQPPIPQAVKAAIHGSLSVSDSQASDQSKALTSGSDSSTIHGDLSGHGSVNLAMNITVAVDTAGHCKPTLKQIPDPVMVHSDEVVKDEADERSHSPKKLNNASDVKEDSDVNTPSRFLIRRGSYTLSEPSPALLRVRSKLGVDSEAKNTKQQGKIHTITDNSKSGVLGTQLPPANTELEQGKNTTSFPSQSTTTSVPSQSESEGKAEHINKYLNQVQFQNSMNFSWEAPHHDVLDDEEGDADTNSSVLEVLKSIAESQGSLEQVTVEELLSLHEQQMELKRQDLIKQQQRDMEELFVQQRREVMLLESEIQAAQQQEREQHDFLFQNAPENIKVKARNHDGEFSPEQSGAYTSHGDLKHAKEDHPNKVTHVSDGRVHYSSLHLPTDASSLPHPQAQPKSYPEDRNREKHRQNTGVSHLKSDQSKRKKVDKSNDESQTQVKTVADGSDAPSPRSPAGLISKIPEFSPSSSSPRIHRPLVLRSPLKNIWLSRQEGKVVVPSEALLPELQAKFARVSAVAKGFLTRCLLRSDKVQELIKTIHDTREFAFNFQTETPIKKGVFTSQDRALLERIIAQLQAALLDIHEIFFEIPCCERMALIEQTRMKEYEKAMKASQDSARGSGPRISQATLKALERKRKAREAESTVNMNSSRPKTAPSSISTHARPHNQTDFSGPLRRHFGFLINRALKPLQGQSHSQVPPLSQRSEKDRPRTAPEKQLTKPKRITAPFIKPALSTTTLIETNKDLNKDAVAHQGTNNKAVTKNKVAISKQSSSKSGKSWR</sequence>
<feature type="region of interest" description="Disordered" evidence="1">
    <location>
        <begin position="594"/>
        <end position="617"/>
    </location>
</feature>
<evidence type="ECO:0008006" key="4">
    <source>
        <dbReference type="Google" id="ProtNLM"/>
    </source>
</evidence>
<proteinExistence type="predicted"/>
<feature type="compositionally biased region" description="Low complexity" evidence="1">
    <location>
        <begin position="1342"/>
        <end position="1354"/>
    </location>
</feature>
<feature type="compositionally biased region" description="Basic and acidic residues" evidence="1">
    <location>
        <begin position="456"/>
        <end position="472"/>
    </location>
</feature>
<feature type="compositionally biased region" description="Polar residues" evidence="1">
    <location>
        <begin position="1265"/>
        <end position="1277"/>
    </location>
</feature>
<dbReference type="PANTHER" id="PTHR13594">
    <property type="entry name" value="CENTRIOLAR COILED-COIL PROTEIN OF 110 KDA"/>
    <property type="match status" value="1"/>
</dbReference>
<feature type="compositionally biased region" description="Polar residues" evidence="1">
    <location>
        <begin position="724"/>
        <end position="739"/>
    </location>
</feature>
<feature type="region of interest" description="Disordered" evidence="1">
    <location>
        <begin position="660"/>
        <end position="686"/>
    </location>
</feature>
<dbReference type="InterPro" id="IPR033207">
    <property type="entry name" value="CCP110"/>
</dbReference>
<dbReference type="GO" id="GO:0032465">
    <property type="term" value="P:regulation of cytokinesis"/>
    <property type="evidence" value="ECO:0007669"/>
    <property type="project" value="InterPro"/>
</dbReference>
<feature type="region of interest" description="Disordered" evidence="1">
    <location>
        <begin position="1264"/>
        <end position="1297"/>
    </location>
</feature>